<dbReference type="InterPro" id="IPR000917">
    <property type="entry name" value="Sulfatase_N"/>
</dbReference>
<evidence type="ECO:0000259" key="5">
    <source>
        <dbReference type="Pfam" id="PF00884"/>
    </source>
</evidence>
<evidence type="ECO:0000313" key="7">
    <source>
        <dbReference type="Proteomes" id="UP000267223"/>
    </source>
</evidence>
<dbReference type="InterPro" id="IPR017850">
    <property type="entry name" value="Alkaline_phosphatase_core_sf"/>
</dbReference>
<keyword evidence="2" id="KW-0479">Metal-binding</keyword>
<dbReference type="RefSeq" id="WP_123121596.1">
    <property type="nucleotide sequence ID" value="NZ_RJJR01000013.1"/>
</dbReference>
<organism evidence="6 7">
    <name type="scientific">Hanamia caeni</name>
    <dbReference type="NCBI Taxonomy" id="2294116"/>
    <lineage>
        <taxon>Bacteria</taxon>
        <taxon>Pseudomonadati</taxon>
        <taxon>Bacteroidota</taxon>
        <taxon>Chitinophagia</taxon>
        <taxon>Chitinophagales</taxon>
        <taxon>Chitinophagaceae</taxon>
        <taxon>Hanamia</taxon>
    </lineage>
</organism>
<gene>
    <name evidence="6" type="ORF">EFY79_15275</name>
</gene>
<dbReference type="CDD" id="cd16145">
    <property type="entry name" value="ARS_like"/>
    <property type="match status" value="1"/>
</dbReference>
<dbReference type="PANTHER" id="PTHR42693">
    <property type="entry name" value="ARYLSULFATASE FAMILY MEMBER"/>
    <property type="match status" value="1"/>
</dbReference>
<dbReference type="Proteomes" id="UP000267223">
    <property type="component" value="Unassembled WGS sequence"/>
</dbReference>
<evidence type="ECO:0000256" key="2">
    <source>
        <dbReference type="ARBA" id="ARBA00022723"/>
    </source>
</evidence>
<dbReference type="Pfam" id="PF00884">
    <property type="entry name" value="Sulfatase"/>
    <property type="match status" value="1"/>
</dbReference>
<dbReference type="InterPro" id="IPR024607">
    <property type="entry name" value="Sulfatase_CS"/>
</dbReference>
<dbReference type="AlphaFoldDB" id="A0A3M9NB65"/>
<dbReference type="GO" id="GO:0004065">
    <property type="term" value="F:arylsulfatase activity"/>
    <property type="evidence" value="ECO:0007669"/>
    <property type="project" value="TreeGrafter"/>
</dbReference>
<dbReference type="PROSITE" id="PS00523">
    <property type="entry name" value="SULFATASE_1"/>
    <property type="match status" value="1"/>
</dbReference>
<dbReference type="PANTHER" id="PTHR42693:SF53">
    <property type="entry name" value="ENDO-4-O-SULFATASE"/>
    <property type="match status" value="1"/>
</dbReference>
<evidence type="ECO:0000256" key="3">
    <source>
        <dbReference type="ARBA" id="ARBA00022801"/>
    </source>
</evidence>
<comment type="caution">
    <text evidence="6">The sequence shown here is derived from an EMBL/GenBank/DDBJ whole genome shotgun (WGS) entry which is preliminary data.</text>
</comment>
<comment type="similarity">
    <text evidence="1">Belongs to the sulfatase family.</text>
</comment>
<dbReference type="OrthoDB" id="9764377at2"/>
<evidence type="ECO:0000256" key="1">
    <source>
        <dbReference type="ARBA" id="ARBA00008779"/>
    </source>
</evidence>
<name>A0A3M9NB65_9BACT</name>
<dbReference type="InterPro" id="IPR050738">
    <property type="entry name" value="Sulfatase"/>
</dbReference>
<dbReference type="GO" id="GO:0046872">
    <property type="term" value="F:metal ion binding"/>
    <property type="evidence" value="ECO:0007669"/>
    <property type="project" value="UniProtKB-KW"/>
</dbReference>
<evidence type="ECO:0000256" key="4">
    <source>
        <dbReference type="ARBA" id="ARBA00022837"/>
    </source>
</evidence>
<dbReference type="Gene3D" id="3.30.1120.10">
    <property type="match status" value="1"/>
</dbReference>
<protein>
    <submittedName>
        <fullName evidence="6">N-acetylgalactosamine-6-sulfatase</fullName>
    </submittedName>
</protein>
<reference evidence="6 7" key="1">
    <citation type="submission" date="2018-11" db="EMBL/GenBank/DDBJ databases">
        <title>Draft genome sequence of Ferruginibacter sp. BO-59.</title>
        <authorList>
            <person name="Im W.T."/>
        </authorList>
    </citation>
    <scope>NUCLEOTIDE SEQUENCE [LARGE SCALE GENOMIC DNA]</scope>
    <source>
        <strain evidence="6 7">BO-59</strain>
    </source>
</reference>
<feature type="domain" description="Sulfatase N-terminal" evidence="5">
    <location>
        <begin position="32"/>
        <end position="402"/>
    </location>
</feature>
<accession>A0A3M9NB65</accession>
<keyword evidence="7" id="KW-1185">Reference proteome</keyword>
<proteinExistence type="inferred from homology"/>
<evidence type="ECO:0000313" key="6">
    <source>
        <dbReference type="EMBL" id="RNI34537.1"/>
    </source>
</evidence>
<dbReference type="SUPFAM" id="SSF53649">
    <property type="entry name" value="Alkaline phosphatase-like"/>
    <property type="match status" value="1"/>
</dbReference>
<keyword evidence="4" id="KW-0106">Calcium</keyword>
<keyword evidence="3" id="KW-0378">Hydrolase</keyword>
<sequence>MAYSKSFFIFFFGICPLFISAQKKAASKNDKPNIVYILADDIGYGDLGPYGQQKAETPNIDALARDGMLFTQYYAMPVCAPSRYSLMTGYNAGHSYIRGNDEWTQRGDVWNFEAMEANPSLEGQWPIPDSTVTIAKLLQKAGYRTALVGKWGLGGPMSTGIPNKQGFDYFYGSLCQRQDHQYYPGHLWEDVYRVPLNNKIQDPNIKFPASLDALNIKNYSAYTQEDYAPDFMIQAALNFIDKNKASPFFLYFPDPLPHASMQAPERWVAYYHKKFGEEKPFGGGSYVPCRYPRATRAAMVSLFDEHVGQIVAKLKQAGIYENSIIIVSSDNGASNEGGADCEFFNSNRPFKNELGWGKGFLYEGGIREPFIVSWPGKINPGTKSDLICAAWDVLPTLCKITNIESPAGIDGINFLPTLLGQSEQQKHAFLYWEFPQYGGQQAVRLGKWKAIRLDVLKGNMQLKLFDLDSDIKEQHDIAAQHPGVIRQIEDIMKKEHRTAEVSSFRMKAIDDK</sequence>
<dbReference type="EMBL" id="RJJR01000013">
    <property type="protein sequence ID" value="RNI34537.1"/>
    <property type="molecule type" value="Genomic_DNA"/>
</dbReference>
<dbReference type="Gene3D" id="3.40.720.10">
    <property type="entry name" value="Alkaline Phosphatase, subunit A"/>
    <property type="match status" value="1"/>
</dbReference>